<reference evidence="9 10" key="1">
    <citation type="submission" date="2023-03" db="EMBL/GenBank/DDBJ databases">
        <title>YIM 152171 draft genome.</title>
        <authorList>
            <person name="Yang Z."/>
        </authorList>
    </citation>
    <scope>NUCLEOTIDE SEQUENCE [LARGE SCALE GENOMIC DNA]</scope>
    <source>
        <strain evidence="9 10">YIM 152171</strain>
    </source>
</reference>
<name>A0AAP3V1R9_9PROT</name>
<dbReference type="InterPro" id="IPR029058">
    <property type="entry name" value="AB_hydrolase_fold"/>
</dbReference>
<dbReference type="PROSITE" id="PS51892">
    <property type="entry name" value="SUBTILASE"/>
    <property type="match status" value="1"/>
</dbReference>
<dbReference type="PROSITE" id="PS00137">
    <property type="entry name" value="SUBTILASE_HIS"/>
    <property type="match status" value="1"/>
</dbReference>
<dbReference type="PANTHER" id="PTHR43806">
    <property type="entry name" value="PEPTIDASE S8"/>
    <property type="match status" value="1"/>
</dbReference>
<evidence type="ECO:0000256" key="7">
    <source>
        <dbReference type="SAM" id="MobiDB-lite"/>
    </source>
</evidence>
<evidence type="ECO:0000313" key="9">
    <source>
        <dbReference type="EMBL" id="MDF1586189.1"/>
    </source>
</evidence>
<keyword evidence="2 6" id="KW-0645">Protease</keyword>
<dbReference type="InterPro" id="IPR000209">
    <property type="entry name" value="Peptidase_S8/S53_dom"/>
</dbReference>
<dbReference type="PANTHER" id="PTHR43806:SF11">
    <property type="entry name" value="CEREVISIN-RELATED"/>
    <property type="match status" value="1"/>
</dbReference>
<sequence length="817" mass="87480">MNARATRRRTSATTGRKGRRRTPTRAAAGPQFELLALEPGPDAPLPIGGAGAGTVVYVHGIGNKPLESVLKCQWDTALFGHPMGDRTRLAYWVNRQYYPTPEKASCATPDRVGIDDDEISTHAVMALARGEPGDEGEAIALEIEALAGDGREKAALTRMAARLMREAEARAAEAPGAVGAKVLPGAWLRRFLAPRLTRAFLRDVHDFLYVPARRRAMEQSLADRLAAGGGPFLVVGHSLGSAIAWDVLRQLDPRQVEVALFLTIGSPLGLAEVQDELKAWAGGRLVFPPCVRRWVNLAALGDIVAADPTLAGEFTGGRIEDVLLLNPEGPEHPHSATGYLRTVEARSAVRDATGSAFGQAIAPFVLAGDLVEDLENAPREERHPVLIQLAADRPDPGGPGPGLEEVAAAVEAEIAALLRRQEIPLGQAQLDRTRRFLAARLTRAELETLRSRFQGLGFEGIWRNAVKRALISRSTHTVQAHPANLAYGALGTRIGWAVLDTGIAAGHPHFMAHQTVVAQWDCTGHGPPLRLEPGQEGFESLDRSGHGTHVAGIIAGEGEVLDPRDGKVTMAGMAPRCRLFGFKVLDDAGRGQDSFIIKALDEVAAINERAGELVVHGVNLSLGGAFDPSVFGCGHTPLCQELRRLWRQGVLVCLAAGNEGFVLLRSEAGIVPANMDLSIGDPANLEEAIAVGSVHKANPHSFGISYFSSRGPTADGRRKPDLVAPGERIVSARHDWRPPGDGGLPERDSLYVEMSGTSMAAPHVSGILAAFLSMRREFVGYPEQVKKILLESCLDLGRDPYMQGAGLPSLVRMLALH</sequence>
<dbReference type="PROSITE" id="PS00138">
    <property type="entry name" value="SUBTILASE_SER"/>
    <property type="match status" value="1"/>
</dbReference>
<dbReference type="Gene3D" id="3.40.50.200">
    <property type="entry name" value="Peptidase S8/S53 domain"/>
    <property type="match status" value="1"/>
</dbReference>
<comment type="caution">
    <text evidence="9">The sequence shown here is derived from an EMBL/GenBank/DDBJ whole genome shotgun (WGS) entry which is preliminary data.</text>
</comment>
<accession>A0AAP3V1R9</accession>
<evidence type="ECO:0000256" key="5">
    <source>
        <dbReference type="PIRSR" id="PIRSR615500-1"/>
    </source>
</evidence>
<feature type="active site" description="Charge relay system" evidence="5 6">
    <location>
        <position position="758"/>
    </location>
</feature>
<gene>
    <name evidence="9" type="ORF">PZ740_07305</name>
</gene>
<dbReference type="InterPro" id="IPR023828">
    <property type="entry name" value="Peptidase_S8_Ser-AS"/>
</dbReference>
<dbReference type="SUPFAM" id="SSF53474">
    <property type="entry name" value="alpha/beta-Hydrolases"/>
    <property type="match status" value="1"/>
</dbReference>
<feature type="active site" description="Charge relay system" evidence="5 6">
    <location>
        <position position="546"/>
    </location>
</feature>
<evidence type="ECO:0000256" key="1">
    <source>
        <dbReference type="ARBA" id="ARBA00011073"/>
    </source>
</evidence>
<proteinExistence type="inferred from homology"/>
<dbReference type="Proteomes" id="UP001301140">
    <property type="component" value="Unassembled WGS sequence"/>
</dbReference>
<keyword evidence="4 6" id="KW-0720">Serine protease</keyword>
<dbReference type="GO" id="GO:0004252">
    <property type="term" value="F:serine-type endopeptidase activity"/>
    <property type="evidence" value="ECO:0007669"/>
    <property type="project" value="UniProtKB-UniRule"/>
</dbReference>
<dbReference type="Pfam" id="PF00082">
    <property type="entry name" value="Peptidase_S8"/>
    <property type="match status" value="1"/>
</dbReference>
<dbReference type="InterPro" id="IPR036852">
    <property type="entry name" value="Peptidase_S8/S53_dom_sf"/>
</dbReference>
<evidence type="ECO:0000256" key="6">
    <source>
        <dbReference type="PROSITE-ProRule" id="PRU01240"/>
    </source>
</evidence>
<evidence type="ECO:0000256" key="4">
    <source>
        <dbReference type="ARBA" id="ARBA00022825"/>
    </source>
</evidence>
<dbReference type="CDD" id="cd07487">
    <property type="entry name" value="Peptidases_S8_1"/>
    <property type="match status" value="1"/>
</dbReference>
<evidence type="ECO:0000256" key="2">
    <source>
        <dbReference type="ARBA" id="ARBA00022670"/>
    </source>
</evidence>
<evidence type="ECO:0000259" key="8">
    <source>
        <dbReference type="Pfam" id="PF00082"/>
    </source>
</evidence>
<keyword evidence="3 6" id="KW-0378">Hydrolase</keyword>
<keyword evidence="10" id="KW-1185">Reference proteome</keyword>
<dbReference type="PRINTS" id="PR00723">
    <property type="entry name" value="SUBTILISIN"/>
</dbReference>
<dbReference type="InterPro" id="IPR050131">
    <property type="entry name" value="Peptidase_S8_subtilisin-like"/>
</dbReference>
<feature type="active site" description="Charge relay system" evidence="5 6">
    <location>
        <position position="500"/>
    </location>
</feature>
<feature type="region of interest" description="Disordered" evidence="7">
    <location>
        <begin position="1"/>
        <end position="28"/>
    </location>
</feature>
<protein>
    <submittedName>
        <fullName evidence="9">S8 family serine peptidase</fullName>
    </submittedName>
</protein>
<feature type="compositionally biased region" description="Basic residues" evidence="7">
    <location>
        <begin position="1"/>
        <end position="23"/>
    </location>
</feature>
<evidence type="ECO:0000256" key="3">
    <source>
        <dbReference type="ARBA" id="ARBA00022801"/>
    </source>
</evidence>
<dbReference type="InterPro" id="IPR015500">
    <property type="entry name" value="Peptidase_S8_subtilisin-rel"/>
</dbReference>
<dbReference type="InterPro" id="IPR022398">
    <property type="entry name" value="Peptidase_S8_His-AS"/>
</dbReference>
<dbReference type="EMBL" id="JARGEQ010000073">
    <property type="protein sequence ID" value="MDF1586189.1"/>
    <property type="molecule type" value="Genomic_DNA"/>
</dbReference>
<comment type="similarity">
    <text evidence="1 6">Belongs to the peptidase S8 family.</text>
</comment>
<dbReference type="GO" id="GO:0006508">
    <property type="term" value="P:proteolysis"/>
    <property type="evidence" value="ECO:0007669"/>
    <property type="project" value="UniProtKB-KW"/>
</dbReference>
<organism evidence="9 10">
    <name type="scientific">Marinimicrococcus flavescens</name>
    <dbReference type="NCBI Taxonomy" id="3031815"/>
    <lineage>
        <taxon>Bacteria</taxon>
        <taxon>Pseudomonadati</taxon>
        <taxon>Pseudomonadota</taxon>
        <taxon>Alphaproteobacteria</taxon>
        <taxon>Geminicoccales</taxon>
        <taxon>Geminicoccaceae</taxon>
        <taxon>Marinimicrococcus</taxon>
    </lineage>
</organism>
<dbReference type="AlphaFoldDB" id="A0AAP3V1R9"/>
<evidence type="ECO:0000313" key="10">
    <source>
        <dbReference type="Proteomes" id="UP001301140"/>
    </source>
</evidence>
<dbReference type="RefSeq" id="WP_327788605.1">
    <property type="nucleotide sequence ID" value="NZ_JARGEQ010000073.1"/>
</dbReference>
<dbReference type="Gene3D" id="3.40.50.1820">
    <property type="entry name" value="alpha/beta hydrolase"/>
    <property type="match status" value="1"/>
</dbReference>
<feature type="domain" description="Peptidase S8/S53" evidence="8">
    <location>
        <begin position="497"/>
        <end position="806"/>
    </location>
</feature>
<dbReference type="SUPFAM" id="SSF52743">
    <property type="entry name" value="Subtilisin-like"/>
    <property type="match status" value="1"/>
</dbReference>